<keyword evidence="3" id="KW-1185">Reference proteome</keyword>
<feature type="region of interest" description="Disordered" evidence="1">
    <location>
        <begin position="84"/>
        <end position="122"/>
    </location>
</feature>
<gene>
    <name evidence="2" type="ORF">AU192_01295</name>
</gene>
<organism evidence="2 3">
    <name type="scientific">Mycobacterium lehmannii</name>
    <dbReference type="NCBI Taxonomy" id="2048550"/>
    <lineage>
        <taxon>Bacteria</taxon>
        <taxon>Bacillati</taxon>
        <taxon>Actinomycetota</taxon>
        <taxon>Actinomycetes</taxon>
        <taxon>Mycobacteriales</taxon>
        <taxon>Mycobacteriaceae</taxon>
        <taxon>Mycobacterium</taxon>
    </lineage>
</organism>
<dbReference type="RefSeq" id="WP_064399067.1">
    <property type="nucleotide sequence ID" value="NZ_LQIR01000040.1"/>
</dbReference>
<name>A0A101A1Z7_9MYCO</name>
<sequence length="122" mass="12687">MTTTEDVIRAAASVGRDAAEGRLSPAELDQEVADQCRALFGIVAGPDDPLWPLHQDISRQSIAAGALSADELSEWAAVIRRREAVGTVDASERSAGTDASSEADSSASEPLSPGNLRPEVDG</sequence>
<feature type="compositionally biased region" description="Low complexity" evidence="1">
    <location>
        <begin position="98"/>
        <end position="109"/>
    </location>
</feature>
<comment type="caution">
    <text evidence="2">The sequence shown here is derived from an EMBL/GenBank/DDBJ whole genome shotgun (WGS) entry which is preliminary data.</text>
</comment>
<evidence type="ECO:0000256" key="1">
    <source>
        <dbReference type="SAM" id="MobiDB-lite"/>
    </source>
</evidence>
<evidence type="ECO:0000313" key="3">
    <source>
        <dbReference type="Proteomes" id="UP000053707"/>
    </source>
</evidence>
<dbReference type="EMBL" id="LQIR01000040">
    <property type="protein sequence ID" value="KUI11446.1"/>
    <property type="molecule type" value="Genomic_DNA"/>
</dbReference>
<evidence type="ECO:0000313" key="2">
    <source>
        <dbReference type="EMBL" id="KUI11446.1"/>
    </source>
</evidence>
<accession>A0A101A1Z7</accession>
<protein>
    <recommendedName>
        <fullName evidence="4">Flagellar hook-length control protein</fullName>
    </recommendedName>
</protein>
<dbReference type="Proteomes" id="UP000053707">
    <property type="component" value="Unassembled WGS sequence"/>
</dbReference>
<reference evidence="2 3" key="1">
    <citation type="submission" date="2016-01" db="EMBL/GenBank/DDBJ databases">
        <authorList>
            <consortium name="TB Trials Study Group"/>
            <person name="Sutton G."/>
            <person name="Brinkac L."/>
            <person name="Sanka R."/>
            <person name="Adams M."/>
            <person name="Lau E.L."/>
            <person name="Macaden R."/>
            <person name="Grewal H.M.S."/>
        </authorList>
    </citation>
    <scope>NUCLEOTIDE SEQUENCE [LARGE SCALE GENOMIC DNA]</scope>
    <source>
        <strain evidence="2 3">IS-1744</strain>
    </source>
</reference>
<proteinExistence type="predicted"/>
<dbReference type="AlphaFoldDB" id="A0A101A1Z7"/>
<evidence type="ECO:0008006" key="4">
    <source>
        <dbReference type="Google" id="ProtNLM"/>
    </source>
</evidence>